<reference evidence="2" key="2">
    <citation type="submission" date="2012-06" db="EMBL/GenBank/DDBJ databases">
        <authorList>
            <person name="Yu Y."/>
            <person name="Currie J."/>
            <person name="Lomeli R."/>
            <person name="Angelova A."/>
            <person name="Collura K."/>
            <person name="Wissotski M."/>
            <person name="Campos D."/>
            <person name="Kudrna D."/>
            <person name="Golser W."/>
            <person name="Ashely E."/>
            <person name="Descour A."/>
            <person name="Fernandes J."/>
            <person name="Soderlund C."/>
            <person name="Walbot V."/>
        </authorList>
    </citation>
    <scope>NUCLEOTIDE SEQUENCE</scope>
    <source>
        <strain evidence="2">B73</strain>
    </source>
</reference>
<name>B8A191_MAIZE</name>
<feature type="compositionally biased region" description="Basic residues" evidence="1">
    <location>
        <begin position="78"/>
        <end position="89"/>
    </location>
</feature>
<protein>
    <submittedName>
        <fullName evidence="2">Uncharacterized protein</fullName>
    </submittedName>
</protein>
<reference evidence="2" key="1">
    <citation type="journal article" date="2009" name="PLoS Genet.">
        <title>Sequencing, mapping, and analysis of 27,455 maize full-length cDNAs.</title>
        <authorList>
            <person name="Soderlund C."/>
            <person name="Descour A."/>
            <person name="Kudrna D."/>
            <person name="Bomhoff M."/>
            <person name="Boyd L."/>
            <person name="Currie J."/>
            <person name="Angelova A."/>
            <person name="Collura K."/>
            <person name="Wissotski M."/>
            <person name="Ashley E."/>
            <person name="Morrow D."/>
            <person name="Fernandes J."/>
            <person name="Walbot V."/>
            <person name="Yu Y."/>
        </authorList>
    </citation>
    <scope>NUCLEOTIDE SEQUENCE</scope>
    <source>
        <strain evidence="2">B73</strain>
    </source>
</reference>
<dbReference type="AlphaFoldDB" id="B8A191"/>
<dbReference type="EMBL" id="BT055333">
    <property type="protein sequence ID" value="ACL53940.1"/>
    <property type="molecule type" value="mRNA"/>
</dbReference>
<evidence type="ECO:0000313" key="2">
    <source>
        <dbReference type="EMBL" id="ACL53940.1"/>
    </source>
</evidence>
<feature type="region of interest" description="Disordered" evidence="1">
    <location>
        <begin position="78"/>
        <end position="108"/>
    </location>
</feature>
<proteinExistence type="evidence at transcript level"/>
<accession>B8A191</accession>
<organism evidence="2">
    <name type="scientific">Zea mays</name>
    <name type="common">Maize</name>
    <dbReference type="NCBI Taxonomy" id="4577"/>
    <lineage>
        <taxon>Eukaryota</taxon>
        <taxon>Viridiplantae</taxon>
        <taxon>Streptophyta</taxon>
        <taxon>Embryophyta</taxon>
        <taxon>Tracheophyta</taxon>
        <taxon>Spermatophyta</taxon>
        <taxon>Magnoliopsida</taxon>
        <taxon>Liliopsida</taxon>
        <taxon>Poales</taxon>
        <taxon>Poaceae</taxon>
        <taxon>PACMAD clade</taxon>
        <taxon>Panicoideae</taxon>
        <taxon>Andropogonodae</taxon>
        <taxon>Andropogoneae</taxon>
        <taxon>Tripsacinae</taxon>
        <taxon>Zea</taxon>
    </lineage>
</organism>
<evidence type="ECO:0000256" key="1">
    <source>
        <dbReference type="SAM" id="MobiDB-lite"/>
    </source>
</evidence>
<sequence>MQLRSCANAGRRRSLVHLGRWRRVSHRQDIGRVMARREHDRRADGRRRHHVPGDRVAHGRVPVHAHRRNRVVVLHAARPHRHRPRRGRAAARDGRAGRGHLAGGHAGDVVDAGAAPVPVHRVEADEVFLRVARHLRRRPRDDEVARDAPPVALAELVQTQQEQPVLLFRPRHALAPLLLGLRATLPRVSADAALPFFASVPAPSSSVLGRGGAGGTGALGRRRGRLLPSVARERDAAGLDSGHVLHQRLVVPPHLLRRSRRHARHQRREPAIIRRPVGRRRRGGCHRVLERLVLLPCPRRRVRRQSGHRRCLVRGWWGALSATV</sequence>